<dbReference type="InterPro" id="IPR017553">
    <property type="entry name" value="3-hexulose-6-phosphate_synth"/>
</dbReference>
<dbReference type="Pfam" id="PF00215">
    <property type="entry name" value="OMPdecase"/>
    <property type="match status" value="1"/>
</dbReference>
<dbReference type="PANTHER" id="PTHR35039:SF3">
    <property type="entry name" value="3-KETO-L-GULONATE-6-PHOSPHATE DECARBOXYLASE SGBH-RELATED"/>
    <property type="match status" value="1"/>
</dbReference>
<dbReference type="FunFam" id="3.20.20.70:FF:000022">
    <property type="entry name" value="3-keto-L-gulonate-6-phosphate decarboxylase UlaD"/>
    <property type="match status" value="1"/>
</dbReference>
<evidence type="ECO:0000259" key="9">
    <source>
        <dbReference type="SMART" id="SM00934"/>
    </source>
</evidence>
<dbReference type="InterPro" id="IPR001754">
    <property type="entry name" value="OMPdeCOase_dom"/>
</dbReference>
<dbReference type="GO" id="GO:0043801">
    <property type="term" value="F:hexulose-6-phosphate synthase activity"/>
    <property type="evidence" value="ECO:0007669"/>
    <property type="project" value="UniProtKB-EC"/>
</dbReference>
<accession>A0A0M2NW54</accession>
<dbReference type="InterPro" id="IPR041710">
    <property type="entry name" value="HPS/KGPDC"/>
</dbReference>
<evidence type="ECO:0000256" key="5">
    <source>
        <dbReference type="ARBA" id="ARBA00012890"/>
    </source>
</evidence>
<reference evidence="10 11" key="1">
    <citation type="submission" date="2015-03" db="EMBL/GenBank/DDBJ databases">
        <title>Genome Assembly of Staphylococcus cohnii subsp. cohnii strain G22B2.</title>
        <authorList>
            <person name="Nair G."/>
            <person name="Kaur G."/>
            <person name="Khatri I."/>
            <person name="Singh N.K."/>
            <person name="Sathyabama S."/>
            <person name="Maurya S.K."/>
            <person name="Subramanian S."/>
            <person name="Agrewala J.N."/>
            <person name="Mayilraj S."/>
        </authorList>
    </citation>
    <scope>NUCLEOTIDE SEQUENCE [LARGE SCALE GENOMIC DNA]</scope>
    <source>
        <strain evidence="10 11">G22B2</strain>
    </source>
</reference>
<dbReference type="EC" id="4.1.2.43" evidence="5"/>
<keyword evidence="8" id="KW-0119">Carbohydrate metabolism</keyword>
<dbReference type="NCBIfam" id="TIGR03128">
    <property type="entry name" value="RuMP_HxlA"/>
    <property type="match status" value="1"/>
</dbReference>
<keyword evidence="6" id="KW-0554">One-carbon metabolism</keyword>
<dbReference type="Proteomes" id="UP000034455">
    <property type="component" value="Unassembled WGS sequence"/>
</dbReference>
<evidence type="ECO:0000256" key="2">
    <source>
        <dbReference type="ARBA" id="ARBA00002272"/>
    </source>
</evidence>
<evidence type="ECO:0000313" key="11">
    <source>
        <dbReference type="Proteomes" id="UP000034455"/>
    </source>
</evidence>
<proteinExistence type="inferred from homology"/>
<dbReference type="SMART" id="SM00934">
    <property type="entry name" value="OMPdecase"/>
    <property type="match status" value="1"/>
</dbReference>
<dbReference type="Gene3D" id="3.20.20.70">
    <property type="entry name" value="Aldolase class I"/>
    <property type="match status" value="1"/>
</dbReference>
<feature type="domain" description="Orotidine 5'-phosphate decarboxylase" evidence="9">
    <location>
        <begin position="2"/>
        <end position="203"/>
    </location>
</feature>
<dbReference type="GO" id="GO:0033982">
    <property type="term" value="F:3-dehydro-L-gulonate-6-phosphate decarboxylase activity"/>
    <property type="evidence" value="ECO:0007669"/>
    <property type="project" value="TreeGrafter"/>
</dbReference>
<dbReference type="EMBL" id="LAKJ01000034">
    <property type="protein sequence ID" value="KKI62739.1"/>
    <property type="molecule type" value="Genomic_DNA"/>
</dbReference>
<evidence type="ECO:0000256" key="3">
    <source>
        <dbReference type="ARBA" id="ARBA00005014"/>
    </source>
</evidence>
<comment type="catalytic activity">
    <reaction evidence="1">
        <text>D-ribulose 5-phosphate + formaldehyde = D-arabino-hex-3-ulose 6-phosphate</text>
        <dbReference type="Rhea" id="RHEA:25201"/>
        <dbReference type="ChEBI" id="CHEBI:16842"/>
        <dbReference type="ChEBI" id="CHEBI:58121"/>
        <dbReference type="ChEBI" id="CHEBI:58542"/>
        <dbReference type="EC" id="4.1.2.43"/>
    </reaction>
</comment>
<dbReference type="GO" id="GO:0019854">
    <property type="term" value="P:L-ascorbic acid catabolic process"/>
    <property type="evidence" value="ECO:0007669"/>
    <property type="project" value="TreeGrafter"/>
</dbReference>
<evidence type="ECO:0000256" key="8">
    <source>
        <dbReference type="ARBA" id="ARBA00023277"/>
    </source>
</evidence>
<comment type="pathway">
    <text evidence="3">One-carbon metabolism; formaldehyde assimilation via RuMP pathway; D-fructose 6-phosphate from D-ribulose 5-phosphate and formaldehyde: step 1/2.</text>
</comment>
<dbReference type="GO" id="GO:0006730">
    <property type="term" value="P:one-carbon metabolic process"/>
    <property type="evidence" value="ECO:0007669"/>
    <property type="project" value="UniProtKB-KW"/>
</dbReference>
<dbReference type="UniPathway" id="UPA00294">
    <property type="reaction ID" value="UER00434"/>
</dbReference>
<dbReference type="GO" id="GO:0006207">
    <property type="term" value="P:'de novo' pyrimidine nucleobase biosynthetic process"/>
    <property type="evidence" value="ECO:0007669"/>
    <property type="project" value="InterPro"/>
</dbReference>
<comment type="function">
    <text evidence="2">Catalyzes the condensation of ribulose 5-phosphate with formaldehyde to form 3-hexulose 6-phosphate.</text>
</comment>
<keyword evidence="7 10" id="KW-0456">Lyase</keyword>
<evidence type="ECO:0000256" key="1">
    <source>
        <dbReference type="ARBA" id="ARBA00000718"/>
    </source>
</evidence>
<evidence type="ECO:0000256" key="6">
    <source>
        <dbReference type="ARBA" id="ARBA00022563"/>
    </source>
</evidence>
<organism evidence="10 11">
    <name type="scientific">Staphylococcus cohnii subsp. cohnii</name>
    <dbReference type="NCBI Taxonomy" id="74704"/>
    <lineage>
        <taxon>Bacteria</taxon>
        <taxon>Bacillati</taxon>
        <taxon>Bacillota</taxon>
        <taxon>Bacilli</taxon>
        <taxon>Bacillales</taxon>
        <taxon>Staphylococcaceae</taxon>
        <taxon>Staphylococcus</taxon>
        <taxon>Staphylococcus cohnii species complex</taxon>
    </lineage>
</organism>
<comment type="caution">
    <text evidence="10">The sequence shown here is derived from an EMBL/GenBank/DDBJ whole genome shotgun (WGS) entry which is preliminary data.</text>
</comment>
<evidence type="ECO:0000256" key="4">
    <source>
        <dbReference type="ARBA" id="ARBA00006350"/>
    </source>
</evidence>
<dbReference type="AlphaFoldDB" id="A0A0M2NW54"/>
<dbReference type="SUPFAM" id="SSF51366">
    <property type="entry name" value="Ribulose-phoshate binding barrel"/>
    <property type="match status" value="1"/>
</dbReference>
<dbReference type="InterPro" id="IPR013785">
    <property type="entry name" value="Aldolase_TIM"/>
</dbReference>
<dbReference type="PANTHER" id="PTHR35039">
    <property type="entry name" value="3-KETO-L-GULONATE-6-PHOSPHATE DECARBOXYLASE SGBH-RELATED"/>
    <property type="match status" value="1"/>
</dbReference>
<sequence>MELQLAIDLLNKEDAAELANKVKDYVDIVEIGTPIVINEGLPAVQHLNDNIDSVKVLADLKIMDAADYEVSQAVKFGADIVTILGVAEDASIKAAVDEAHKHGKQLLVDMIAVQDLEKRAKVLDDLGADYIAVHTGYDLQAEGQSPLESLRKVKSVISNSKVAVAGGIKPDTIKDIVAENPDLIIVGGGIANAEDPVEAAKQCRDIVDAHTNA</sequence>
<name>A0A0M2NW54_STACC</name>
<dbReference type="RefSeq" id="WP_046467869.1">
    <property type="nucleotide sequence ID" value="NZ_LAKJ01000034.1"/>
</dbReference>
<evidence type="ECO:0000313" key="10">
    <source>
        <dbReference type="EMBL" id="KKI62739.1"/>
    </source>
</evidence>
<dbReference type="GO" id="GO:0019647">
    <property type="term" value="P:formaldehyde assimilation via ribulose monophosphate cycle"/>
    <property type="evidence" value="ECO:0007669"/>
    <property type="project" value="UniProtKB-UniPathway"/>
</dbReference>
<dbReference type="InterPro" id="IPR011060">
    <property type="entry name" value="RibuloseP-bd_barrel"/>
</dbReference>
<protein>
    <recommendedName>
        <fullName evidence="5">3-hexulose-6-phosphate synthase</fullName>
        <ecNumber evidence="5">4.1.2.43</ecNumber>
    </recommendedName>
</protein>
<dbReference type="PATRIC" id="fig|74704.6.peg.1990"/>
<comment type="similarity">
    <text evidence="4">Belongs to the HPS/KGPDC family. HPS subfamily.</text>
</comment>
<evidence type="ECO:0000256" key="7">
    <source>
        <dbReference type="ARBA" id="ARBA00023239"/>
    </source>
</evidence>
<dbReference type="CDD" id="cd04726">
    <property type="entry name" value="KGPDC_HPS"/>
    <property type="match status" value="1"/>
</dbReference>
<gene>
    <name evidence="10" type="ORF">UF66_1939</name>
</gene>
<dbReference type="GO" id="GO:0004590">
    <property type="term" value="F:orotidine-5'-phosphate decarboxylase activity"/>
    <property type="evidence" value="ECO:0007669"/>
    <property type="project" value="InterPro"/>
</dbReference>